<dbReference type="InterPro" id="IPR029055">
    <property type="entry name" value="Ntn_hydrolases_N"/>
</dbReference>
<dbReference type="EMBL" id="CP001804">
    <property type="protein sequence ID" value="ACY16337.1"/>
    <property type="molecule type" value="Genomic_DNA"/>
</dbReference>
<dbReference type="Pfam" id="PF00733">
    <property type="entry name" value="Asn_synthase"/>
    <property type="match status" value="1"/>
</dbReference>
<dbReference type="EC" id="6.3.5.4" evidence="2"/>
<dbReference type="Gene3D" id="3.60.20.10">
    <property type="entry name" value="Glutamine Phosphoribosylpyrophosphate, subunit 1, domain 1"/>
    <property type="match status" value="1"/>
</dbReference>
<dbReference type="GO" id="GO:0006529">
    <property type="term" value="P:asparagine biosynthetic process"/>
    <property type="evidence" value="ECO:0007669"/>
    <property type="project" value="InterPro"/>
</dbReference>
<name>D0LZ75_HALO1</name>
<dbReference type="KEGG" id="hoh:Hoch_3838"/>
<evidence type="ECO:0000313" key="6">
    <source>
        <dbReference type="Proteomes" id="UP000001880"/>
    </source>
</evidence>
<reference evidence="5 6" key="1">
    <citation type="journal article" date="2010" name="Stand. Genomic Sci.">
        <title>Complete genome sequence of Haliangium ochraceum type strain (SMP-2).</title>
        <authorList>
            <consortium name="US DOE Joint Genome Institute (JGI-PGF)"/>
            <person name="Ivanova N."/>
            <person name="Daum C."/>
            <person name="Lang E."/>
            <person name="Abt B."/>
            <person name="Kopitz M."/>
            <person name="Saunders E."/>
            <person name="Lapidus A."/>
            <person name="Lucas S."/>
            <person name="Glavina Del Rio T."/>
            <person name="Nolan M."/>
            <person name="Tice H."/>
            <person name="Copeland A."/>
            <person name="Cheng J.F."/>
            <person name="Chen F."/>
            <person name="Bruce D."/>
            <person name="Goodwin L."/>
            <person name="Pitluck S."/>
            <person name="Mavromatis K."/>
            <person name="Pati A."/>
            <person name="Mikhailova N."/>
            <person name="Chen A."/>
            <person name="Palaniappan K."/>
            <person name="Land M."/>
            <person name="Hauser L."/>
            <person name="Chang Y.J."/>
            <person name="Jeffries C.D."/>
            <person name="Detter J.C."/>
            <person name="Brettin T."/>
            <person name="Rohde M."/>
            <person name="Goker M."/>
            <person name="Bristow J."/>
            <person name="Markowitz V."/>
            <person name="Eisen J.A."/>
            <person name="Hugenholtz P."/>
            <person name="Kyrpides N.C."/>
            <person name="Klenk H.P."/>
        </authorList>
    </citation>
    <scope>NUCLEOTIDE SEQUENCE [LARGE SCALE GENOMIC DNA]</scope>
    <source>
        <strain evidence="6">DSM 14365 / CIP 107738 / JCM 11303 / AJ 13395 / SMP-2</strain>
    </source>
</reference>
<organism evidence="5 6">
    <name type="scientific">Haliangium ochraceum (strain DSM 14365 / JCM 11303 / SMP-2)</name>
    <dbReference type="NCBI Taxonomy" id="502025"/>
    <lineage>
        <taxon>Bacteria</taxon>
        <taxon>Pseudomonadati</taxon>
        <taxon>Myxococcota</taxon>
        <taxon>Polyangia</taxon>
        <taxon>Haliangiales</taxon>
        <taxon>Kofleriaceae</taxon>
        <taxon>Haliangium</taxon>
    </lineage>
</organism>
<dbReference type="GO" id="GO:0004066">
    <property type="term" value="F:asparagine synthase (glutamine-hydrolyzing) activity"/>
    <property type="evidence" value="ECO:0007669"/>
    <property type="project" value="UniProtKB-EC"/>
</dbReference>
<dbReference type="PANTHER" id="PTHR43284">
    <property type="entry name" value="ASPARAGINE SYNTHETASE (GLUTAMINE-HYDROLYZING)"/>
    <property type="match status" value="1"/>
</dbReference>
<dbReference type="AlphaFoldDB" id="D0LZ75"/>
<dbReference type="eggNOG" id="COG0367">
    <property type="taxonomic scope" value="Bacteria"/>
</dbReference>
<sequence>MPGFMGCVATNAAASREPTARLRAYAAEKLPSHPWYKERGALVADTAEVHLLVPKIDADLGGVYRAAEGGGVVFMGRFEEAPFERVGSSSDDIAHALWQMYRERGRGFARDLAGSFLLFVDDPGERRSLLINDHYASYQCFFAKLGEALCFAPEVNILVDACGIQGTIDVGSVVSMFVNGECLNSKTYLREVNALKPGSLVEISAEGGIRFDTYYRFAFDEPLDKRPEQAYVNGLGEKLLGAMQSRADILGETIIPLSGGWDSRALVACAGEVAKRSGTRLRTVTWGVPGGEEVADTDPLVARQVAEYLGTDHTYIPRPTASWIREFEYTFEMIDGLTDDCVFHPNEHALFRNLHTEHGATHVFSGNQMFGPAGVAETDTEARARIGIHALRDYEPLWELFRTERVEDIKDLSDDYVNQVLAECPNEDYNNRKDWMHYAQRIQNYTNHSAHYKQCAVWVHNPWLDRSILDFMRSVPPAMREVKQLFKSTVNQRFPELQKIPMAGVRFDNIEDWGAVMREQGDMRDYVTRHLLSEQNGLHELIDPERLRAYVDGFLSGESVDQSPMVVFIDAIKNLVRHVPPIYRVLKRSTMEYLHAYELPASHTLLRLLILKRIYDRYGSN</sequence>
<dbReference type="Proteomes" id="UP000001880">
    <property type="component" value="Chromosome"/>
</dbReference>
<dbReference type="OrthoDB" id="5520547at2"/>
<proteinExistence type="predicted"/>
<comment type="catalytic activity">
    <reaction evidence="3">
        <text>L-aspartate + L-glutamine + ATP + H2O = L-asparagine + L-glutamate + AMP + diphosphate + H(+)</text>
        <dbReference type="Rhea" id="RHEA:12228"/>
        <dbReference type="ChEBI" id="CHEBI:15377"/>
        <dbReference type="ChEBI" id="CHEBI:15378"/>
        <dbReference type="ChEBI" id="CHEBI:29985"/>
        <dbReference type="ChEBI" id="CHEBI:29991"/>
        <dbReference type="ChEBI" id="CHEBI:30616"/>
        <dbReference type="ChEBI" id="CHEBI:33019"/>
        <dbReference type="ChEBI" id="CHEBI:58048"/>
        <dbReference type="ChEBI" id="CHEBI:58359"/>
        <dbReference type="ChEBI" id="CHEBI:456215"/>
        <dbReference type="EC" id="6.3.5.4"/>
    </reaction>
</comment>
<evidence type="ECO:0000259" key="4">
    <source>
        <dbReference type="Pfam" id="PF00733"/>
    </source>
</evidence>
<gene>
    <name evidence="5" type="ordered locus">Hoch_3838</name>
</gene>
<dbReference type="RefSeq" id="WP_012828936.1">
    <property type="nucleotide sequence ID" value="NC_013440.1"/>
</dbReference>
<evidence type="ECO:0000256" key="2">
    <source>
        <dbReference type="ARBA" id="ARBA00012737"/>
    </source>
</evidence>
<dbReference type="SUPFAM" id="SSF56235">
    <property type="entry name" value="N-terminal nucleophile aminohydrolases (Ntn hydrolases)"/>
    <property type="match status" value="1"/>
</dbReference>
<evidence type="ECO:0000313" key="5">
    <source>
        <dbReference type="EMBL" id="ACY16337.1"/>
    </source>
</evidence>
<dbReference type="SUPFAM" id="SSF52402">
    <property type="entry name" value="Adenine nucleotide alpha hydrolases-like"/>
    <property type="match status" value="1"/>
</dbReference>
<dbReference type="Gene3D" id="3.40.50.620">
    <property type="entry name" value="HUPs"/>
    <property type="match status" value="1"/>
</dbReference>
<dbReference type="HOGENOM" id="CLU_439903_0_0_7"/>
<evidence type="ECO:0000256" key="1">
    <source>
        <dbReference type="ARBA" id="ARBA00005187"/>
    </source>
</evidence>
<keyword evidence="6" id="KW-1185">Reference proteome</keyword>
<dbReference type="InterPro" id="IPR001962">
    <property type="entry name" value="Asn_synthase"/>
</dbReference>
<dbReference type="STRING" id="502025.Hoch_3838"/>
<comment type="pathway">
    <text evidence="1">Amino-acid biosynthesis; L-asparagine biosynthesis; L-asparagine from L-aspartate (L-Gln route): step 1/1.</text>
</comment>
<dbReference type="InterPro" id="IPR051786">
    <property type="entry name" value="ASN_synthetase/amidase"/>
</dbReference>
<dbReference type="InterPro" id="IPR014729">
    <property type="entry name" value="Rossmann-like_a/b/a_fold"/>
</dbReference>
<dbReference type="PANTHER" id="PTHR43284:SF1">
    <property type="entry name" value="ASPARAGINE SYNTHETASE"/>
    <property type="match status" value="1"/>
</dbReference>
<protein>
    <recommendedName>
        <fullName evidence="2">asparagine synthase (glutamine-hydrolyzing)</fullName>
        <ecNumber evidence="2">6.3.5.4</ecNumber>
    </recommendedName>
</protein>
<accession>D0LZ75</accession>
<evidence type="ECO:0000256" key="3">
    <source>
        <dbReference type="ARBA" id="ARBA00048741"/>
    </source>
</evidence>
<feature type="domain" description="Asparagine synthetase" evidence="4">
    <location>
        <begin position="251"/>
        <end position="566"/>
    </location>
</feature>